<organism evidence="1 2">
    <name type="scientific">Anisodus tanguticus</name>
    <dbReference type="NCBI Taxonomy" id="243964"/>
    <lineage>
        <taxon>Eukaryota</taxon>
        <taxon>Viridiplantae</taxon>
        <taxon>Streptophyta</taxon>
        <taxon>Embryophyta</taxon>
        <taxon>Tracheophyta</taxon>
        <taxon>Spermatophyta</taxon>
        <taxon>Magnoliopsida</taxon>
        <taxon>eudicotyledons</taxon>
        <taxon>Gunneridae</taxon>
        <taxon>Pentapetalae</taxon>
        <taxon>asterids</taxon>
        <taxon>lamiids</taxon>
        <taxon>Solanales</taxon>
        <taxon>Solanaceae</taxon>
        <taxon>Solanoideae</taxon>
        <taxon>Hyoscyameae</taxon>
        <taxon>Anisodus</taxon>
    </lineage>
</organism>
<reference evidence="1" key="1">
    <citation type="submission" date="2023-12" db="EMBL/GenBank/DDBJ databases">
        <title>Genome assembly of Anisodus tanguticus.</title>
        <authorList>
            <person name="Wang Y.-J."/>
        </authorList>
    </citation>
    <scope>NUCLEOTIDE SEQUENCE</scope>
    <source>
        <strain evidence="1">KB-2021</strain>
        <tissue evidence="1">Leaf</tissue>
    </source>
</reference>
<dbReference type="PANTHER" id="PTHR23172">
    <property type="entry name" value="AUXILIN/CYCLIN G-ASSOCIATED KINASE-RELATED"/>
    <property type="match status" value="1"/>
</dbReference>
<comment type="caution">
    <text evidence="1">The sequence shown here is derived from an EMBL/GenBank/DDBJ whole genome shotgun (WGS) entry which is preliminary data.</text>
</comment>
<dbReference type="GO" id="GO:0072583">
    <property type="term" value="P:clathrin-dependent endocytosis"/>
    <property type="evidence" value="ECO:0007669"/>
    <property type="project" value="TreeGrafter"/>
</dbReference>
<accession>A0AAE1VND1</accession>
<dbReference type="GO" id="GO:0030276">
    <property type="term" value="F:clathrin binding"/>
    <property type="evidence" value="ECO:0007669"/>
    <property type="project" value="TreeGrafter"/>
</dbReference>
<dbReference type="GO" id="GO:0072318">
    <property type="term" value="P:clathrin coat disassembly"/>
    <property type="evidence" value="ECO:0007669"/>
    <property type="project" value="TreeGrafter"/>
</dbReference>
<dbReference type="Gene3D" id="1.10.287.110">
    <property type="entry name" value="DnaJ domain"/>
    <property type="match status" value="1"/>
</dbReference>
<dbReference type="PROSITE" id="PS51257">
    <property type="entry name" value="PROKAR_LIPOPROTEIN"/>
    <property type="match status" value="1"/>
</dbReference>
<keyword evidence="2" id="KW-1185">Reference proteome</keyword>
<dbReference type="SUPFAM" id="SSF46565">
    <property type="entry name" value="Chaperone J-domain"/>
    <property type="match status" value="1"/>
</dbReference>
<sequence length="144" mass="16379">MEKKTTRENKKYKPGPFAPSVWPLFPSIASLVACSSLKDKALAEKTQHDLQSQNEQEEKHRLAETLDYDIKRWATGKEGNLRALLSSLQHVPDTTIIFCAKSFYRIASLMFALAFASLEHSLDCLYFICDVIWLVESVISELLL</sequence>
<evidence type="ECO:0000313" key="2">
    <source>
        <dbReference type="Proteomes" id="UP001291623"/>
    </source>
</evidence>
<dbReference type="PANTHER" id="PTHR23172:SF76">
    <property type="entry name" value="AUXILIN-RELATED PROTEIN 1-LIKE"/>
    <property type="match status" value="1"/>
</dbReference>
<dbReference type="GO" id="GO:0031982">
    <property type="term" value="C:vesicle"/>
    <property type="evidence" value="ECO:0007669"/>
    <property type="project" value="TreeGrafter"/>
</dbReference>
<proteinExistence type="predicted"/>
<dbReference type="EMBL" id="JAVYJV010000005">
    <property type="protein sequence ID" value="KAK4370466.1"/>
    <property type="molecule type" value="Genomic_DNA"/>
</dbReference>
<protein>
    <submittedName>
        <fullName evidence="1">Uncharacterized protein</fullName>
    </submittedName>
</protein>
<evidence type="ECO:0000313" key="1">
    <source>
        <dbReference type="EMBL" id="KAK4370466.1"/>
    </source>
</evidence>
<dbReference type="Proteomes" id="UP001291623">
    <property type="component" value="Unassembled WGS sequence"/>
</dbReference>
<name>A0AAE1VND1_9SOLA</name>
<gene>
    <name evidence="1" type="ORF">RND71_009941</name>
</gene>
<dbReference type="GO" id="GO:0005737">
    <property type="term" value="C:cytoplasm"/>
    <property type="evidence" value="ECO:0007669"/>
    <property type="project" value="TreeGrafter"/>
</dbReference>
<dbReference type="InterPro" id="IPR036869">
    <property type="entry name" value="J_dom_sf"/>
</dbReference>
<dbReference type="AlphaFoldDB" id="A0AAE1VND1"/>